<dbReference type="Proteomes" id="UP000718593">
    <property type="component" value="Unassembled WGS sequence"/>
</dbReference>
<dbReference type="InterPro" id="IPR001296">
    <property type="entry name" value="Glyco_trans_1"/>
</dbReference>
<protein>
    <submittedName>
        <fullName evidence="3">Glycosyltransferase</fullName>
    </submittedName>
</protein>
<evidence type="ECO:0000259" key="2">
    <source>
        <dbReference type="Pfam" id="PF13439"/>
    </source>
</evidence>
<gene>
    <name evidence="3" type="ORF">HXL68_02510</name>
</gene>
<accession>A0A930FYK8</accession>
<dbReference type="InterPro" id="IPR028098">
    <property type="entry name" value="Glyco_trans_4-like_N"/>
</dbReference>
<dbReference type="GO" id="GO:0016757">
    <property type="term" value="F:glycosyltransferase activity"/>
    <property type="evidence" value="ECO:0007669"/>
    <property type="project" value="InterPro"/>
</dbReference>
<proteinExistence type="predicted"/>
<name>A0A930FYK8_9RHOO</name>
<dbReference type="EMBL" id="JABZMI010000022">
    <property type="protein sequence ID" value="MBF1163890.1"/>
    <property type="molecule type" value="Genomic_DNA"/>
</dbReference>
<dbReference type="PANTHER" id="PTHR12526">
    <property type="entry name" value="GLYCOSYLTRANSFERASE"/>
    <property type="match status" value="1"/>
</dbReference>
<organism evidence="3 4">
    <name type="scientific">Dechloromonas agitata</name>
    <dbReference type="NCBI Taxonomy" id="73030"/>
    <lineage>
        <taxon>Bacteria</taxon>
        <taxon>Pseudomonadati</taxon>
        <taxon>Pseudomonadota</taxon>
        <taxon>Betaproteobacteria</taxon>
        <taxon>Rhodocyclales</taxon>
        <taxon>Azonexaceae</taxon>
        <taxon>Dechloromonas</taxon>
    </lineage>
</organism>
<dbReference type="Gene3D" id="3.40.50.2000">
    <property type="entry name" value="Glycogen Phosphorylase B"/>
    <property type="match status" value="2"/>
</dbReference>
<dbReference type="AlphaFoldDB" id="A0A930FYK8"/>
<dbReference type="Pfam" id="PF13439">
    <property type="entry name" value="Glyco_transf_4"/>
    <property type="match status" value="1"/>
</dbReference>
<evidence type="ECO:0000313" key="4">
    <source>
        <dbReference type="Proteomes" id="UP000718593"/>
    </source>
</evidence>
<comment type="caution">
    <text evidence="3">The sequence shown here is derived from an EMBL/GenBank/DDBJ whole genome shotgun (WGS) entry which is preliminary data.</text>
</comment>
<feature type="domain" description="Glycosyltransferase subfamily 4-like N-terminal" evidence="2">
    <location>
        <begin position="12"/>
        <end position="162"/>
    </location>
</feature>
<reference evidence="3" key="1">
    <citation type="submission" date="2020-04" db="EMBL/GenBank/DDBJ databases">
        <title>Deep metagenomics examines the oral microbiome during advanced dental caries in children, revealing novel taxa and co-occurrences with host molecules.</title>
        <authorList>
            <person name="Baker J.L."/>
            <person name="Morton J.T."/>
            <person name="Dinis M."/>
            <person name="Alvarez R."/>
            <person name="Tran N.C."/>
            <person name="Knight R."/>
            <person name="Edlund A."/>
        </authorList>
    </citation>
    <scope>NUCLEOTIDE SEQUENCE</scope>
    <source>
        <strain evidence="3">JCVI_32_bin.24</strain>
    </source>
</reference>
<feature type="domain" description="Glycosyl transferase family 1" evidence="1">
    <location>
        <begin position="172"/>
        <end position="335"/>
    </location>
</feature>
<evidence type="ECO:0000259" key="1">
    <source>
        <dbReference type="Pfam" id="PF00534"/>
    </source>
</evidence>
<evidence type="ECO:0000313" key="3">
    <source>
        <dbReference type="EMBL" id="MBF1163890.1"/>
    </source>
</evidence>
<dbReference type="Pfam" id="PF00534">
    <property type="entry name" value="Glycos_transf_1"/>
    <property type="match status" value="1"/>
</dbReference>
<dbReference type="SUPFAM" id="SSF53756">
    <property type="entry name" value="UDP-Glycosyltransferase/glycogen phosphorylase"/>
    <property type="match status" value="1"/>
</dbReference>
<dbReference type="PANTHER" id="PTHR12526:SF638">
    <property type="entry name" value="SPORE COAT PROTEIN SA"/>
    <property type="match status" value="1"/>
</dbReference>
<sequence length="361" mass="39440">MRILHTESSKGWGGQENRTLNELITMRDRGHTLAVVSRPGARILDRAKEADFETFVVDMRGAIDLPAIIRLRSVMKRFKADIVNTHSGRDTQLAGMAARTMINRPAIVRTRHLALPITSKFTYSVLPDHVVTVSKYVENYLVEAGVPRDGITTIPTGVDFSRYDRATMLGNLREELGLAADTLLVGTVAILRAKKGHADILDAAPEVLRRFPNAHFVFAGDGPQTDNLKVRIAADGLQGRIHLLGLRRDVTNVLASLDVFVLPTHQEALGTAFIEAGAMGLPAVASNVDGVPEVILDGKTGYLVSAHDGKALIEPISRLLADPVLRQSMGANAAEFVRRKFAREVMAQGMEALYERLLEAK</sequence>